<keyword evidence="1" id="KW-0472">Membrane</keyword>
<evidence type="ECO:0000313" key="3">
    <source>
        <dbReference type="EMBL" id="PBC26679.1"/>
    </source>
</evidence>
<keyword evidence="1" id="KW-0812">Transmembrane</keyword>
<evidence type="ECO:0000313" key="4">
    <source>
        <dbReference type="Proteomes" id="UP000242457"/>
    </source>
</evidence>
<feature type="transmembrane region" description="Helical" evidence="1">
    <location>
        <begin position="12"/>
        <end position="31"/>
    </location>
</feature>
<proteinExistence type="predicted"/>
<organism evidence="3 4">
    <name type="scientific">Apis cerana cerana</name>
    <name type="common">Oriental honeybee</name>
    <dbReference type="NCBI Taxonomy" id="94128"/>
    <lineage>
        <taxon>Eukaryota</taxon>
        <taxon>Metazoa</taxon>
        <taxon>Ecdysozoa</taxon>
        <taxon>Arthropoda</taxon>
        <taxon>Hexapoda</taxon>
        <taxon>Insecta</taxon>
        <taxon>Pterygota</taxon>
        <taxon>Neoptera</taxon>
        <taxon>Endopterygota</taxon>
        <taxon>Hymenoptera</taxon>
        <taxon>Apocrita</taxon>
        <taxon>Aculeata</taxon>
        <taxon>Apoidea</taxon>
        <taxon>Anthophila</taxon>
        <taxon>Apidae</taxon>
        <taxon>Apis</taxon>
    </lineage>
</organism>
<dbReference type="EMBL" id="KZ288375">
    <property type="protein sequence ID" value="PBC26679.1"/>
    <property type="molecule type" value="Genomic_DNA"/>
</dbReference>
<evidence type="ECO:0000259" key="2">
    <source>
        <dbReference type="PROSITE" id="PS51390"/>
    </source>
</evidence>
<feature type="domain" description="WAP" evidence="2">
    <location>
        <begin position="46"/>
        <end position="92"/>
    </location>
</feature>
<dbReference type="GO" id="GO:0005576">
    <property type="term" value="C:extracellular region"/>
    <property type="evidence" value="ECO:0007669"/>
    <property type="project" value="InterPro"/>
</dbReference>
<dbReference type="Pfam" id="PF00095">
    <property type="entry name" value="WAP"/>
    <property type="match status" value="1"/>
</dbReference>
<name>A0A2A3E681_APICC</name>
<dbReference type="GO" id="GO:0030414">
    <property type="term" value="F:peptidase inhibitor activity"/>
    <property type="evidence" value="ECO:0007669"/>
    <property type="project" value="InterPro"/>
</dbReference>
<dbReference type="Proteomes" id="UP000242457">
    <property type="component" value="Unassembled WGS sequence"/>
</dbReference>
<dbReference type="InterPro" id="IPR036645">
    <property type="entry name" value="Elafin-like_sf"/>
</dbReference>
<dbReference type="SUPFAM" id="SSF57256">
    <property type="entry name" value="Elafin-like"/>
    <property type="match status" value="1"/>
</dbReference>
<accession>A0A2A3E681</accession>
<dbReference type="PROSITE" id="PS51390">
    <property type="entry name" value="WAP"/>
    <property type="match status" value="1"/>
</dbReference>
<dbReference type="InterPro" id="IPR008197">
    <property type="entry name" value="WAP_dom"/>
</dbReference>
<sequence>MDNELYFVIEKGTILVLACLLIATAVCQLSCKTKIKICSFLITFYLSDKEGHCPLRNSVSKCTPRCVSDYQCFFNEKCCPNKCGSESCVQASPINTGNGYKGSNDDVYCAGIKCGPYEKCQFDRKTKREKCVRT</sequence>
<dbReference type="AlphaFoldDB" id="A0A2A3E681"/>
<dbReference type="OrthoDB" id="8187079at2759"/>
<reference evidence="3 4" key="1">
    <citation type="submission" date="2014-07" db="EMBL/GenBank/DDBJ databases">
        <title>Genomic and transcriptomic analysis on Apis cerana provide comprehensive insights into honey bee biology.</title>
        <authorList>
            <person name="Diao Q."/>
            <person name="Sun L."/>
            <person name="Zheng H."/>
            <person name="Zheng H."/>
            <person name="Xu S."/>
            <person name="Wang S."/>
            <person name="Zeng Z."/>
            <person name="Hu F."/>
            <person name="Su S."/>
            <person name="Wu J."/>
        </authorList>
    </citation>
    <scope>NUCLEOTIDE SEQUENCE [LARGE SCALE GENOMIC DNA]</scope>
    <source>
        <tissue evidence="3">Pupae without intestine</tissue>
    </source>
</reference>
<dbReference type="Gene3D" id="4.10.75.10">
    <property type="entry name" value="Elafin-like"/>
    <property type="match status" value="1"/>
</dbReference>
<evidence type="ECO:0000256" key="1">
    <source>
        <dbReference type="SAM" id="Phobius"/>
    </source>
</evidence>
<keyword evidence="1" id="KW-1133">Transmembrane helix</keyword>
<dbReference type="SMART" id="SM00217">
    <property type="entry name" value="WAP"/>
    <property type="match status" value="1"/>
</dbReference>
<gene>
    <name evidence="3" type="ORF">APICC_04469</name>
</gene>
<protein>
    <recommendedName>
        <fullName evidence="2">WAP domain-containing protein</fullName>
    </recommendedName>
</protein>
<keyword evidence="4" id="KW-1185">Reference proteome</keyword>